<dbReference type="RefSeq" id="WP_109713370.1">
    <property type="nucleotide sequence ID" value="NZ_QGDS01000013.1"/>
</dbReference>
<evidence type="ECO:0000256" key="4">
    <source>
        <dbReference type="PROSITE-ProRule" id="PRU00409"/>
    </source>
</evidence>
<dbReference type="Gene3D" id="3.40.50.20">
    <property type="match status" value="1"/>
</dbReference>
<evidence type="ECO:0000313" key="7">
    <source>
        <dbReference type="Proteomes" id="UP000254051"/>
    </source>
</evidence>
<keyword evidence="2 4" id="KW-0547">Nucleotide-binding</keyword>
<evidence type="ECO:0000256" key="2">
    <source>
        <dbReference type="ARBA" id="ARBA00022741"/>
    </source>
</evidence>
<sequence>MKPKVAIIGANDFQNQLITKAKEKGYETHVFAWECGDVGEKNADYFYPVSIVEKEEILEICKKIQPIGIISIASDLASITVNYVAEKLGLIGNGIESTILSTNKHNMRVIFEKNEIPSPKSILVENEQGSKDLKCTFPVIVKPTDRSGSRGIYKVEALKDLEFAIRRALHESFEKRVLVEEFAEGEEYSVEYISYNGSHYFLALTQKYTTGSPKFIETGHLEPAEIDEKIKEDIFKIVEKSLDALKIKNGASHSEVKIDKRGNIKVIEIGGRMGGDCIGSDLVELSTGYDFVGLVLDIACGKQLILDKKKVPQYSFVKFIFNKMDVDNMIMIQERYPEIVHRISRIEDMDNDKNIDDSSQRLGYYIFSTPDKGKMQEVINLLYGIGEK</sequence>
<dbReference type="GO" id="GO:0005524">
    <property type="term" value="F:ATP binding"/>
    <property type="evidence" value="ECO:0007669"/>
    <property type="project" value="UniProtKB-UniRule"/>
</dbReference>
<dbReference type="Pfam" id="PF13535">
    <property type="entry name" value="ATP-grasp_4"/>
    <property type="match status" value="1"/>
</dbReference>
<dbReference type="Proteomes" id="UP000254051">
    <property type="component" value="Unassembled WGS sequence"/>
</dbReference>
<keyword evidence="7" id="KW-1185">Reference proteome</keyword>
<evidence type="ECO:0000259" key="5">
    <source>
        <dbReference type="PROSITE" id="PS50975"/>
    </source>
</evidence>
<dbReference type="Gene3D" id="3.30.470.20">
    <property type="entry name" value="ATP-grasp fold, B domain"/>
    <property type="match status" value="1"/>
</dbReference>
<dbReference type="EMBL" id="UHJJ01000013">
    <property type="protein sequence ID" value="SUQ15492.1"/>
    <property type="molecule type" value="Genomic_DNA"/>
</dbReference>
<dbReference type="PANTHER" id="PTHR43585">
    <property type="entry name" value="FUMIPYRROLE BIOSYNTHESIS PROTEIN C"/>
    <property type="match status" value="1"/>
</dbReference>
<dbReference type="PROSITE" id="PS50975">
    <property type="entry name" value="ATP_GRASP"/>
    <property type="match status" value="1"/>
</dbReference>
<protein>
    <submittedName>
        <fullName evidence="6">Biotin carboxylase</fullName>
    </submittedName>
</protein>
<feature type="domain" description="ATP-grasp" evidence="5">
    <location>
        <begin position="108"/>
        <end position="300"/>
    </location>
</feature>
<name>A0A315ZRP5_9FIRM</name>
<dbReference type="OrthoDB" id="9803907at2"/>
<keyword evidence="3 4" id="KW-0067">ATP-binding</keyword>
<dbReference type="PANTHER" id="PTHR43585:SF2">
    <property type="entry name" value="ATP-GRASP ENZYME FSQD"/>
    <property type="match status" value="1"/>
</dbReference>
<evidence type="ECO:0000256" key="3">
    <source>
        <dbReference type="ARBA" id="ARBA00022840"/>
    </source>
</evidence>
<evidence type="ECO:0000313" key="6">
    <source>
        <dbReference type="EMBL" id="SUQ15492.1"/>
    </source>
</evidence>
<dbReference type="GO" id="GO:0046872">
    <property type="term" value="F:metal ion binding"/>
    <property type="evidence" value="ECO:0007669"/>
    <property type="project" value="InterPro"/>
</dbReference>
<dbReference type="Gene3D" id="3.30.1490.20">
    <property type="entry name" value="ATP-grasp fold, A domain"/>
    <property type="match status" value="1"/>
</dbReference>
<evidence type="ECO:0000256" key="1">
    <source>
        <dbReference type="ARBA" id="ARBA00022598"/>
    </source>
</evidence>
<dbReference type="SUPFAM" id="SSF56059">
    <property type="entry name" value="Glutathione synthetase ATP-binding domain-like"/>
    <property type="match status" value="1"/>
</dbReference>
<proteinExistence type="predicted"/>
<dbReference type="InterPro" id="IPR052032">
    <property type="entry name" value="ATP-dep_AA_Ligase"/>
</dbReference>
<dbReference type="InterPro" id="IPR011761">
    <property type="entry name" value="ATP-grasp"/>
</dbReference>
<organism evidence="6 7">
    <name type="scientific">Faecalicatena contorta</name>
    <dbReference type="NCBI Taxonomy" id="39482"/>
    <lineage>
        <taxon>Bacteria</taxon>
        <taxon>Bacillati</taxon>
        <taxon>Bacillota</taxon>
        <taxon>Clostridia</taxon>
        <taxon>Lachnospirales</taxon>
        <taxon>Lachnospiraceae</taxon>
        <taxon>Faecalicatena</taxon>
    </lineage>
</organism>
<dbReference type="GO" id="GO:0016874">
    <property type="term" value="F:ligase activity"/>
    <property type="evidence" value="ECO:0007669"/>
    <property type="project" value="UniProtKB-KW"/>
</dbReference>
<reference evidence="7" key="1">
    <citation type="submission" date="2017-07" db="EMBL/GenBank/DDBJ databases">
        <authorList>
            <person name="Varghese N."/>
            <person name="Submissions S."/>
        </authorList>
    </citation>
    <scope>NUCLEOTIDE SEQUENCE [LARGE SCALE GENOMIC DNA]</scope>
    <source>
        <strain evidence="7">NLAE-zl-C134</strain>
    </source>
</reference>
<dbReference type="AlphaFoldDB" id="A0A315ZRP5"/>
<dbReference type="InterPro" id="IPR013815">
    <property type="entry name" value="ATP_grasp_subdomain_1"/>
</dbReference>
<accession>A0A315ZRP5</accession>
<keyword evidence="1" id="KW-0436">Ligase</keyword>
<gene>
    <name evidence="6" type="ORF">SAMN05216529_11337</name>
</gene>